<feature type="transmembrane region" description="Helical" evidence="2">
    <location>
        <begin position="113"/>
        <end position="137"/>
    </location>
</feature>
<reference evidence="3 4" key="1">
    <citation type="submission" date="2016-03" db="EMBL/GenBank/DDBJ databases">
        <authorList>
            <person name="Ploux O."/>
        </authorList>
    </citation>
    <scope>NUCLEOTIDE SEQUENCE [LARGE SCALE GENOMIC DNA]</scope>
    <source>
        <strain evidence="3 4">URUG2</strain>
    </source>
</reference>
<feature type="region of interest" description="Disordered" evidence="1">
    <location>
        <begin position="1"/>
        <end position="87"/>
    </location>
</feature>
<dbReference type="GeneID" id="35599109"/>
<dbReference type="Proteomes" id="UP000225277">
    <property type="component" value="Unassembled WGS sequence"/>
</dbReference>
<feature type="compositionally biased region" description="Basic and acidic residues" evidence="1">
    <location>
        <begin position="34"/>
        <end position="52"/>
    </location>
</feature>
<sequence length="331" mass="34063">MSFKQDFEHNLNNDMQGDGQPGRAPTELEDVELDDKKAAFPHEEINDSKEQPPRFSTLYGVASAPKKPSMPSPPPPPPPPPAPVATYEDDYHREYYGSPPRSRKSGVTIPMPLFIVLAITFAVMSTIIFAYTVIGLYNNAPSRVFPWAGPGSATAVCNPVGQQPAINFSPKFVMPQAGKAVVPEASFETVTVSATPSTVTISATPSTSTVSATPSTVTVSNSSTSSSSTVDPSVAASAILGVLGGLGTTSATGSTAIVTVKPTQSTVTSVALVTKDPSGNIISDSMVTLTSTTVVPPSITSRAEASTLAAVTSASPTTGWSAVSSALESAA</sequence>
<evidence type="ECO:0000256" key="1">
    <source>
        <dbReference type="SAM" id="MobiDB-lite"/>
    </source>
</evidence>
<dbReference type="STRING" id="112498.A0A2D3V6D2"/>
<keyword evidence="2" id="KW-0472">Membrane</keyword>
<name>A0A2D3V6D2_9PEZI</name>
<organism evidence="3 4">
    <name type="scientific">Ramularia collo-cygni</name>
    <dbReference type="NCBI Taxonomy" id="112498"/>
    <lineage>
        <taxon>Eukaryota</taxon>
        <taxon>Fungi</taxon>
        <taxon>Dikarya</taxon>
        <taxon>Ascomycota</taxon>
        <taxon>Pezizomycotina</taxon>
        <taxon>Dothideomycetes</taxon>
        <taxon>Dothideomycetidae</taxon>
        <taxon>Mycosphaerellales</taxon>
        <taxon>Mycosphaerellaceae</taxon>
        <taxon>Ramularia</taxon>
    </lineage>
</organism>
<evidence type="ECO:0000313" key="4">
    <source>
        <dbReference type="Proteomes" id="UP000225277"/>
    </source>
</evidence>
<accession>A0A2D3V6D2</accession>
<feature type="region of interest" description="Disordered" evidence="1">
    <location>
        <begin position="203"/>
        <end position="227"/>
    </location>
</feature>
<dbReference type="OrthoDB" id="3942482at2759"/>
<keyword evidence="2" id="KW-0812">Transmembrane</keyword>
<keyword evidence="2" id="KW-1133">Transmembrane helix</keyword>
<gene>
    <name evidence="3" type="ORF">RCC_03923</name>
</gene>
<dbReference type="RefSeq" id="XP_023624974.1">
    <property type="nucleotide sequence ID" value="XM_023769206.1"/>
</dbReference>
<protein>
    <submittedName>
        <fullName evidence="3">Uncharacterized protein</fullName>
    </submittedName>
</protein>
<dbReference type="EMBL" id="FJUY01000005">
    <property type="protein sequence ID" value="CZT18084.1"/>
    <property type="molecule type" value="Genomic_DNA"/>
</dbReference>
<proteinExistence type="predicted"/>
<evidence type="ECO:0000256" key="2">
    <source>
        <dbReference type="SAM" id="Phobius"/>
    </source>
</evidence>
<feature type="compositionally biased region" description="Basic and acidic residues" evidence="1">
    <location>
        <begin position="1"/>
        <end position="11"/>
    </location>
</feature>
<evidence type="ECO:0000313" key="3">
    <source>
        <dbReference type="EMBL" id="CZT18084.1"/>
    </source>
</evidence>
<keyword evidence="4" id="KW-1185">Reference proteome</keyword>
<dbReference type="AlphaFoldDB" id="A0A2D3V6D2"/>
<feature type="compositionally biased region" description="Pro residues" evidence="1">
    <location>
        <begin position="68"/>
        <end position="83"/>
    </location>
</feature>